<keyword evidence="5" id="KW-1185">Reference proteome</keyword>
<evidence type="ECO:0000256" key="3">
    <source>
        <dbReference type="SAM" id="SignalP"/>
    </source>
</evidence>
<feature type="compositionally biased region" description="Basic residues" evidence="2">
    <location>
        <begin position="460"/>
        <end position="474"/>
    </location>
</feature>
<gene>
    <name evidence="4" type="ORF">XYLVIOL_LOCUS7470</name>
</gene>
<dbReference type="InterPro" id="IPR004963">
    <property type="entry name" value="PAE/NOTUM"/>
</dbReference>
<organism evidence="4 5">
    <name type="scientific">Xylocopa violacea</name>
    <name type="common">Violet carpenter bee</name>
    <name type="synonym">Apis violacea</name>
    <dbReference type="NCBI Taxonomy" id="135666"/>
    <lineage>
        <taxon>Eukaryota</taxon>
        <taxon>Metazoa</taxon>
        <taxon>Ecdysozoa</taxon>
        <taxon>Arthropoda</taxon>
        <taxon>Hexapoda</taxon>
        <taxon>Insecta</taxon>
        <taxon>Pterygota</taxon>
        <taxon>Neoptera</taxon>
        <taxon>Endopterygota</taxon>
        <taxon>Hymenoptera</taxon>
        <taxon>Apocrita</taxon>
        <taxon>Aculeata</taxon>
        <taxon>Apoidea</taxon>
        <taxon>Anthophila</taxon>
        <taxon>Apidae</taxon>
        <taxon>Xylocopa</taxon>
        <taxon>Xylocopa</taxon>
    </lineage>
</organism>
<protein>
    <recommendedName>
        <fullName evidence="6">Palmitoleoyl-protein carboxylesterase NOTUM</fullName>
    </recommendedName>
</protein>
<evidence type="ECO:0000313" key="4">
    <source>
        <dbReference type="EMBL" id="CAL7945889.1"/>
    </source>
</evidence>
<dbReference type="PANTHER" id="PTHR21562:SF122">
    <property type="entry name" value="PALMITOLEOYL-PROTEIN CARBOXYLESTERASE NOTUM"/>
    <property type="match status" value="1"/>
</dbReference>
<dbReference type="Pfam" id="PF03283">
    <property type="entry name" value="PAE"/>
    <property type="match status" value="1"/>
</dbReference>
<feature type="region of interest" description="Disordered" evidence="2">
    <location>
        <begin position="438"/>
        <end position="521"/>
    </location>
</feature>
<feature type="compositionally biased region" description="Polar residues" evidence="2">
    <location>
        <begin position="499"/>
        <end position="516"/>
    </location>
</feature>
<evidence type="ECO:0000313" key="5">
    <source>
        <dbReference type="Proteomes" id="UP001642520"/>
    </source>
</evidence>
<reference evidence="4 5" key="1">
    <citation type="submission" date="2024-08" db="EMBL/GenBank/DDBJ databases">
        <authorList>
            <person name="Will J Nash"/>
            <person name="Angela Man"/>
            <person name="Seanna McTaggart"/>
            <person name="Kendall Baker"/>
            <person name="Tom Barker"/>
            <person name="Leah Catchpole"/>
            <person name="Alex Durrant"/>
            <person name="Karim Gharbi"/>
            <person name="Naomi Irish"/>
            <person name="Gemy Kaithakottil"/>
            <person name="Debby Ku"/>
            <person name="Aaliyah Providence"/>
            <person name="Felix Shaw"/>
            <person name="David Swarbreck"/>
            <person name="Chris Watkins"/>
            <person name="Ann M. McCartney"/>
            <person name="Giulio Formenti"/>
            <person name="Alice Mouton"/>
            <person name="Noel Vella"/>
            <person name="Bjorn M von Reumont"/>
            <person name="Adriana Vella"/>
            <person name="Wilfried Haerty"/>
        </authorList>
    </citation>
    <scope>NUCLEOTIDE SEQUENCE [LARGE SCALE GENOMIC DNA]</scope>
</reference>
<feature type="signal peptide" evidence="3">
    <location>
        <begin position="1"/>
        <end position="19"/>
    </location>
</feature>
<feature type="chain" id="PRO_5046025863" description="Palmitoleoyl-protein carboxylesterase NOTUM" evidence="3">
    <location>
        <begin position="20"/>
        <end position="604"/>
    </location>
</feature>
<sequence length="604" mass="68562">MRMDLQISVCLTALVLTIAAEERPSNTVSVSTSTAAIQSNTIQKLIKILEKYGLEEQRGLKRVYLSNRSITCNDGSQAGFYLRKSHGSKRWIIFLEGGGYCYDHKSCRNRWLRLRHLMTSTQWPETRDVGGLLSSNPEENPFWWNANHVFVPYCTSDSWSGTRSLPNDMFTFMGAEIVMQVLRDLVPLGLENASSLLLAGSSAGGTGVMLNLDHVHNMVRHTLGLRHIAIRGVSDSGWFLDRAPYSPNGLSPVDAVHKGMELWKARMPHNCVAKHPDEPWRCYFGYRLYPTLTAPLFVFQWLFDEAQMSADNVGAPVTKQQWDYIHKMGDSLRQTFENVTAVFAPSCISHSVLTKRDWQLVKIDEVSLAQALHCWELMLTGNHRNDTRSPIETNQPCAKPLRKLLRSGLTKGNGTSSEPGRSRKSEFMAEFQKVGTATVISKPDEGKTPLSAVLAQNRENKKRKRRKHKGRRRERNKEARTKKEKHERKKAAGRRKGNRQNNENNHTSMFNGTRPQRSVIPSGKRKCVQGCHFRLIERCTWPQCNHSCPKLHNPFTGEEMDFIELLKSFGLDMKSVANALGIDIHTLNSMDHDELLNLLTQRAN</sequence>
<comment type="similarity">
    <text evidence="1">Belongs to the pectinacetylesterase family. Notum subfamily.</text>
</comment>
<comment type="caution">
    <text evidence="4">The sequence shown here is derived from an EMBL/GenBank/DDBJ whole genome shotgun (WGS) entry which is preliminary data.</text>
</comment>
<feature type="compositionally biased region" description="Basic residues" evidence="2">
    <location>
        <begin position="482"/>
        <end position="498"/>
    </location>
</feature>
<keyword evidence="3" id="KW-0732">Signal</keyword>
<dbReference type="PANTHER" id="PTHR21562">
    <property type="entry name" value="NOTUM-RELATED"/>
    <property type="match status" value="1"/>
</dbReference>
<evidence type="ECO:0000256" key="2">
    <source>
        <dbReference type="SAM" id="MobiDB-lite"/>
    </source>
</evidence>
<accession>A0ABP1NXY3</accession>
<dbReference type="EMBL" id="CAXAJV020001294">
    <property type="protein sequence ID" value="CAL7945889.1"/>
    <property type="molecule type" value="Genomic_DNA"/>
</dbReference>
<evidence type="ECO:0000256" key="1">
    <source>
        <dbReference type="ARBA" id="ARBA00010213"/>
    </source>
</evidence>
<proteinExistence type="inferred from homology"/>
<dbReference type="Proteomes" id="UP001642520">
    <property type="component" value="Unassembled WGS sequence"/>
</dbReference>
<name>A0ABP1NXY3_XYLVO</name>
<evidence type="ECO:0008006" key="6">
    <source>
        <dbReference type="Google" id="ProtNLM"/>
    </source>
</evidence>